<gene>
    <name evidence="1" type="ORF">ACH50_06600</name>
</gene>
<name>A0A0J8VQ14_9ENTR</name>
<dbReference type="Proteomes" id="UP000037315">
    <property type="component" value="Unassembled WGS sequence"/>
</dbReference>
<sequence length="80" mass="9216">MTEKRGAVNRKIVILRDEYSANLKKVHVKARGAEVSLRQVTYDGWRHADSPEGYRLRRLRFAPHPDRVRGKVMAISVACQ</sequence>
<keyword evidence="2" id="KW-1185">Reference proteome</keyword>
<dbReference type="AlphaFoldDB" id="A0A0J8VQ14"/>
<dbReference type="EMBL" id="LFEJ01000010">
    <property type="protein sequence ID" value="KMV35568.1"/>
    <property type="molecule type" value="Genomic_DNA"/>
</dbReference>
<comment type="caution">
    <text evidence="1">The sequence shown here is derived from an EMBL/GenBank/DDBJ whole genome shotgun (WGS) entry which is preliminary data.</text>
</comment>
<proteinExistence type="predicted"/>
<organism evidence="1 2">
    <name type="scientific">Franconibacter pulveris</name>
    <dbReference type="NCBI Taxonomy" id="435910"/>
    <lineage>
        <taxon>Bacteria</taxon>
        <taxon>Pseudomonadati</taxon>
        <taxon>Pseudomonadota</taxon>
        <taxon>Gammaproteobacteria</taxon>
        <taxon>Enterobacterales</taxon>
        <taxon>Enterobacteriaceae</taxon>
        <taxon>Franconibacter</taxon>
    </lineage>
</organism>
<evidence type="ECO:0000313" key="2">
    <source>
        <dbReference type="Proteomes" id="UP000037315"/>
    </source>
</evidence>
<dbReference type="PATRIC" id="fig|1656095.3.peg.625"/>
<evidence type="ECO:0000313" key="1">
    <source>
        <dbReference type="EMBL" id="KMV35568.1"/>
    </source>
</evidence>
<protein>
    <submittedName>
        <fullName evidence="1">Uncharacterized protein</fullName>
    </submittedName>
</protein>
<reference evidence="1 2" key="1">
    <citation type="submission" date="2015-06" db="EMBL/GenBank/DDBJ databases">
        <title>Genome sequencing of Cronobacter sp. strain DJ34 isolated from petroleum contaminated sludge of Duliajan Oil Fields, Assam, India.</title>
        <authorList>
            <person name="Pal S."/>
            <person name="Banerjee T.D."/>
            <person name="Roy A."/>
            <person name="Sar P."/>
            <person name="Kazy S.K."/>
        </authorList>
    </citation>
    <scope>NUCLEOTIDE SEQUENCE [LARGE SCALE GENOMIC DNA]</scope>
    <source>
        <strain evidence="1 2">DJ34</strain>
    </source>
</reference>
<accession>A0A0J8VQ14</accession>